<organism evidence="2 3">
    <name type="scientific">Phialemonium thermophilum</name>
    <dbReference type="NCBI Taxonomy" id="223376"/>
    <lineage>
        <taxon>Eukaryota</taxon>
        <taxon>Fungi</taxon>
        <taxon>Dikarya</taxon>
        <taxon>Ascomycota</taxon>
        <taxon>Pezizomycotina</taxon>
        <taxon>Sordariomycetes</taxon>
        <taxon>Sordariomycetidae</taxon>
        <taxon>Cephalothecales</taxon>
        <taxon>Cephalothecaceae</taxon>
        <taxon>Phialemonium</taxon>
    </lineage>
</organism>
<evidence type="ECO:0000256" key="1">
    <source>
        <dbReference type="SAM" id="MobiDB-lite"/>
    </source>
</evidence>
<feature type="compositionally biased region" description="Basic and acidic residues" evidence="1">
    <location>
        <begin position="214"/>
        <end position="229"/>
    </location>
</feature>
<accession>A0ABR3XCW3</accession>
<sequence>MEERVEEIAKRLIRRNAKAVGKPLLEQLQTTIVQELITLRRDILNIVGAVVKGSATREDGREQLNVVVRRAGMSIKEAAQKVRSWREKYEAELQGSITKAAEEHFKILDEIRDLAIQKIGMKWAWMDGITYKDWAKYHQLKSRFDEWHDDLQKLIVTHPTLEAAQLEGANIEDEAMNVAQTAAKELARLKQVGNWKLIAGDTSDEFDSDLTREAAEKAEAERAAAERAAEAAQAAEESESPGDPETVSSDHAQEHTEPAAEAVTEAASVLEPTEEDEALVSSATSDDTPPIASTEEAGAADGISTSSEVASSPADPDGASHTGSPDLAADATNAILNDPPVVVSNATDSNPSENVVPPVALPVEGSPHLEEEPVVAEALDEEPPAAATTTTVRSAMFGAAAQSVPSRQPILDDDALENVASVVESIRSNIPASFSSAAQSAYSDAVSRANQQYSQALSAVSVQIHGTPQPVHERVLASVTSAYSNALETASSRFDEALRLAQQQFGGTPSSTTKMLPTAIPVPSVPSVEWSRVESIASERLSQGRAWAAEQYERATSSLKELAPTASPSPSPGVLERGLSDAQHHYYAALGLAHARYSDFLEAASSALSSVTATPTPTDLAGTVSSVASVASESAASVGEAIADSWEVTVSKVSEVVYGAPTPTPWYEKVCQSGTELASAAASVAGSQAASVTSAAAAYASSGSEEAAKRYSSVSSLVSELLVGKEPTVSESVYSRLSAAYSHGVASVTSLAGEAQSTASSALGDAASVAKSAGEKVASAASGATEAVKSSVEHAKDEL</sequence>
<protein>
    <submittedName>
        <fullName evidence="2">Uncharacterized protein</fullName>
    </submittedName>
</protein>
<name>A0ABR3XCW3_9PEZI</name>
<proteinExistence type="predicted"/>
<dbReference type="PANTHER" id="PTHR23242">
    <property type="entry name" value="TRANSCRIPTION FACTOR HOXA13"/>
    <property type="match status" value="1"/>
</dbReference>
<evidence type="ECO:0000313" key="3">
    <source>
        <dbReference type="Proteomes" id="UP001586593"/>
    </source>
</evidence>
<feature type="compositionally biased region" description="Low complexity" evidence="1">
    <location>
        <begin position="259"/>
        <end position="271"/>
    </location>
</feature>
<gene>
    <name evidence="2" type="ORF">VTK73DRAFT_911</name>
</gene>
<dbReference type="PANTHER" id="PTHR23242:SF9">
    <property type="entry name" value="TRANSCRIPTION FACTOR HOXA13"/>
    <property type="match status" value="1"/>
</dbReference>
<comment type="caution">
    <text evidence="2">The sequence shown here is derived from an EMBL/GenBank/DDBJ whole genome shotgun (WGS) entry which is preliminary data.</text>
</comment>
<dbReference type="Proteomes" id="UP001586593">
    <property type="component" value="Unassembled WGS sequence"/>
</dbReference>
<reference evidence="2 3" key="1">
    <citation type="journal article" date="2024" name="Commun. Biol.">
        <title>Comparative genomic analysis of thermophilic fungi reveals convergent evolutionary adaptations and gene losses.</title>
        <authorList>
            <person name="Steindorff A.S."/>
            <person name="Aguilar-Pontes M.V."/>
            <person name="Robinson A.J."/>
            <person name="Andreopoulos B."/>
            <person name="LaButti K."/>
            <person name="Kuo A."/>
            <person name="Mondo S."/>
            <person name="Riley R."/>
            <person name="Otillar R."/>
            <person name="Haridas S."/>
            <person name="Lipzen A."/>
            <person name="Grimwood J."/>
            <person name="Schmutz J."/>
            <person name="Clum A."/>
            <person name="Reid I.D."/>
            <person name="Moisan M.C."/>
            <person name="Butler G."/>
            <person name="Nguyen T.T.M."/>
            <person name="Dewar K."/>
            <person name="Conant G."/>
            <person name="Drula E."/>
            <person name="Henrissat B."/>
            <person name="Hansel C."/>
            <person name="Singer S."/>
            <person name="Hutchinson M.I."/>
            <person name="de Vries R.P."/>
            <person name="Natvig D.O."/>
            <person name="Powell A.J."/>
            <person name="Tsang A."/>
            <person name="Grigoriev I.V."/>
        </authorList>
    </citation>
    <scope>NUCLEOTIDE SEQUENCE [LARGE SCALE GENOMIC DNA]</scope>
    <source>
        <strain evidence="2 3">ATCC 24622</strain>
    </source>
</reference>
<evidence type="ECO:0000313" key="2">
    <source>
        <dbReference type="EMBL" id="KAL1873463.1"/>
    </source>
</evidence>
<feature type="region of interest" description="Disordered" evidence="1">
    <location>
        <begin position="779"/>
        <end position="799"/>
    </location>
</feature>
<keyword evidence="3" id="KW-1185">Reference proteome</keyword>
<feature type="region of interest" description="Disordered" evidence="1">
    <location>
        <begin position="214"/>
        <end position="365"/>
    </location>
</feature>
<feature type="compositionally biased region" description="Polar residues" evidence="1">
    <location>
        <begin position="344"/>
        <end position="353"/>
    </location>
</feature>
<dbReference type="EMBL" id="JAZHXJ010000120">
    <property type="protein sequence ID" value="KAL1873463.1"/>
    <property type="molecule type" value="Genomic_DNA"/>
</dbReference>